<reference evidence="2" key="2">
    <citation type="submission" date="2020-11" db="EMBL/GenBank/DDBJ databases">
        <title>Whole genome sequencing of Colletotrichum sp.</title>
        <authorList>
            <person name="Li H."/>
        </authorList>
    </citation>
    <scope>NUCLEOTIDE SEQUENCE</scope>
    <source>
        <strain evidence="2">CkLH20</strain>
    </source>
</reference>
<dbReference type="GeneID" id="62167539"/>
<comment type="caution">
    <text evidence="2">The sequence shown here is derived from an EMBL/GenBank/DDBJ whole genome shotgun (WGS) entry which is preliminary data.</text>
</comment>
<feature type="compositionally biased region" description="Low complexity" evidence="1">
    <location>
        <begin position="126"/>
        <end position="135"/>
    </location>
</feature>
<feature type="compositionally biased region" description="Basic and acidic residues" evidence="1">
    <location>
        <begin position="165"/>
        <end position="179"/>
    </location>
</feature>
<evidence type="ECO:0000256" key="1">
    <source>
        <dbReference type="SAM" id="MobiDB-lite"/>
    </source>
</evidence>
<accession>A0A9P6HTT4</accession>
<name>A0A9P6HTT4_9PEZI</name>
<evidence type="ECO:0000313" key="3">
    <source>
        <dbReference type="Proteomes" id="UP000781932"/>
    </source>
</evidence>
<protein>
    <submittedName>
        <fullName evidence="2">Uncharacterized protein</fullName>
    </submittedName>
</protein>
<evidence type="ECO:0000313" key="2">
    <source>
        <dbReference type="EMBL" id="KAF9870852.1"/>
    </source>
</evidence>
<proteinExistence type="predicted"/>
<reference evidence="2" key="1">
    <citation type="submission" date="2020-03" db="EMBL/GenBank/DDBJ databases">
        <authorList>
            <person name="He L."/>
        </authorList>
    </citation>
    <scope>NUCLEOTIDE SEQUENCE</scope>
    <source>
        <strain evidence="2">CkLH20</strain>
    </source>
</reference>
<organism evidence="2 3">
    <name type="scientific">Colletotrichum karsti</name>
    <dbReference type="NCBI Taxonomy" id="1095194"/>
    <lineage>
        <taxon>Eukaryota</taxon>
        <taxon>Fungi</taxon>
        <taxon>Dikarya</taxon>
        <taxon>Ascomycota</taxon>
        <taxon>Pezizomycotina</taxon>
        <taxon>Sordariomycetes</taxon>
        <taxon>Hypocreomycetidae</taxon>
        <taxon>Glomerellales</taxon>
        <taxon>Glomerellaceae</taxon>
        <taxon>Colletotrichum</taxon>
        <taxon>Colletotrichum boninense species complex</taxon>
    </lineage>
</organism>
<dbReference type="Proteomes" id="UP000781932">
    <property type="component" value="Unassembled WGS sequence"/>
</dbReference>
<gene>
    <name evidence="2" type="ORF">CkaCkLH20_11751</name>
</gene>
<feature type="region of interest" description="Disordered" evidence="1">
    <location>
        <begin position="126"/>
        <end position="194"/>
    </location>
</feature>
<dbReference type="EMBL" id="JAATWM020000050">
    <property type="protein sequence ID" value="KAF9870852.1"/>
    <property type="molecule type" value="Genomic_DNA"/>
</dbReference>
<dbReference type="AlphaFoldDB" id="A0A9P6HTT4"/>
<sequence length="262" mass="29320">MAGFGGTVDSLLETYSKCMLLLKGLRGANKNSQPRQLRRRIRSDRSKVRSVYSSRLSLNGTRLEKGDAAARSSLRKIIKRLTSAMTRLLRVMTRTQNPVIDYRSLRSLSNSSRVDAVRTINELSRRLSSSSLRSSPGASMKREDKKRTESPNKRSKSKRAKPAKPAKDKAEPVVKEGEYRPLPLPPPGSSAMLQIDPKKRISLATMSSGSTKLGEIVPKKLRRRQSDYSAASDEFTVQPTFPLRPYLPETKKKKFLGLFGRG</sequence>
<dbReference type="RefSeq" id="XP_038740313.1">
    <property type="nucleotide sequence ID" value="XM_038894465.1"/>
</dbReference>
<feature type="compositionally biased region" description="Basic and acidic residues" evidence="1">
    <location>
        <begin position="140"/>
        <end position="152"/>
    </location>
</feature>
<feature type="compositionally biased region" description="Basic residues" evidence="1">
    <location>
        <begin position="153"/>
        <end position="164"/>
    </location>
</feature>
<keyword evidence="3" id="KW-1185">Reference proteome</keyword>
<dbReference type="OrthoDB" id="5226911at2759"/>